<evidence type="ECO:0000313" key="2">
    <source>
        <dbReference type="Proteomes" id="UP000829398"/>
    </source>
</evidence>
<sequence>MATSATGQPQFIASTGGNRSFSNAPLIKNEDADQIVVPDKTSWKNLFAYIGPGFLVSIAYIDPGNFETDLQSGAQYKYELLWIILVASCAALIIQSLAANLGVVTGKHLAEHCRNEYPKVPNFILWVLAEIAIVACDIPEVIGTAFALNMLFKIPVWIGVLLTGFSTLILLALQQYGVRKLEFLIAFLVFTMAGCFFAELGYAKPEAKEVLHGLFVPQLKGNGATGLAISLLGAMVMPHNLFLHSALVLSRKIPRSVRSIKEACRFYMIESGFALAVAFLINVSVISNVLGSWSSKLFAIALLASGQSSTITGTYAGQYVMQGFLDLRLKPWLRNFLTRCLAIVPSLIVALIGGSAGAGQLIIIASMILSFELPFALVPLLKFTSSKITAITWIIGSLIMIINVYYLATSFIKFLFHGNLKLVEVVFLGIFGFSAMAVYLAGVAYLVLRKNKEASHLLALTTHENQHSTNESGNASLYSLPREDIASMQLPSRSGTVDID</sequence>
<proteinExistence type="predicted"/>
<name>A0ACB8JD44_CITSI</name>
<accession>A0ACB8JD44</accession>
<organism evidence="1 2">
    <name type="scientific">Citrus sinensis</name>
    <name type="common">Sweet orange</name>
    <name type="synonym">Citrus aurantium var. sinensis</name>
    <dbReference type="NCBI Taxonomy" id="2711"/>
    <lineage>
        <taxon>Eukaryota</taxon>
        <taxon>Viridiplantae</taxon>
        <taxon>Streptophyta</taxon>
        <taxon>Embryophyta</taxon>
        <taxon>Tracheophyta</taxon>
        <taxon>Spermatophyta</taxon>
        <taxon>Magnoliopsida</taxon>
        <taxon>eudicotyledons</taxon>
        <taxon>Gunneridae</taxon>
        <taxon>Pentapetalae</taxon>
        <taxon>rosids</taxon>
        <taxon>malvids</taxon>
        <taxon>Sapindales</taxon>
        <taxon>Rutaceae</taxon>
        <taxon>Aurantioideae</taxon>
        <taxon>Citrus</taxon>
    </lineage>
</organism>
<evidence type="ECO:0000313" key="1">
    <source>
        <dbReference type="EMBL" id="KAH9715809.1"/>
    </source>
</evidence>
<protein>
    <submittedName>
        <fullName evidence="1">Metal transporter Nramp1</fullName>
    </submittedName>
</protein>
<gene>
    <name evidence="1" type="ORF">KPL71_021208</name>
</gene>
<keyword evidence="2" id="KW-1185">Reference proteome</keyword>
<comment type="caution">
    <text evidence="1">The sequence shown here is derived from an EMBL/GenBank/DDBJ whole genome shotgun (WGS) entry which is preliminary data.</text>
</comment>
<reference evidence="2" key="1">
    <citation type="journal article" date="2023" name="Hortic. Res.">
        <title>A chromosome-level phased genome enabling allele-level studies in sweet orange: a case study on citrus Huanglongbing tolerance.</title>
        <authorList>
            <person name="Wu B."/>
            <person name="Yu Q."/>
            <person name="Deng Z."/>
            <person name="Duan Y."/>
            <person name="Luo F."/>
            <person name="Gmitter F. Jr."/>
        </authorList>
    </citation>
    <scope>NUCLEOTIDE SEQUENCE [LARGE SCALE GENOMIC DNA]</scope>
    <source>
        <strain evidence="2">cv. Valencia</strain>
    </source>
</reference>
<dbReference type="Proteomes" id="UP000829398">
    <property type="component" value="Chromosome 7"/>
</dbReference>
<dbReference type="EMBL" id="CM039176">
    <property type="protein sequence ID" value="KAH9715809.1"/>
    <property type="molecule type" value="Genomic_DNA"/>
</dbReference>